<dbReference type="Pfam" id="PF13364">
    <property type="entry name" value="BetaGal_ABD2"/>
    <property type="match status" value="2"/>
</dbReference>
<dbReference type="Gene3D" id="2.60.390.10">
    <property type="entry name" value="Beta-galactosidase, domain 3"/>
    <property type="match status" value="1"/>
</dbReference>
<dbReference type="InterPro" id="IPR036833">
    <property type="entry name" value="BetaGal_dom3_sf"/>
</dbReference>
<dbReference type="InterPro" id="IPR001944">
    <property type="entry name" value="Glycoside_Hdrlase_35"/>
</dbReference>
<dbReference type="GO" id="GO:0004565">
    <property type="term" value="F:beta-galactosidase activity"/>
    <property type="evidence" value="ECO:0007669"/>
    <property type="project" value="UniProtKB-EC"/>
</dbReference>
<dbReference type="SUPFAM" id="SSF51445">
    <property type="entry name" value="(Trans)glycosidases"/>
    <property type="match status" value="1"/>
</dbReference>
<dbReference type="Gene3D" id="2.60.120.260">
    <property type="entry name" value="Galactose-binding domain-like"/>
    <property type="match status" value="2"/>
</dbReference>
<feature type="chain" id="PRO_5043362269" description="beta-galactosidase" evidence="9">
    <location>
        <begin position="25"/>
        <end position="1003"/>
    </location>
</feature>
<dbReference type="InterPro" id="IPR017853">
    <property type="entry name" value="GH"/>
</dbReference>
<evidence type="ECO:0000256" key="7">
    <source>
        <dbReference type="ARBA" id="ARBA00023295"/>
    </source>
</evidence>
<keyword evidence="12" id="KW-1185">Reference proteome</keyword>
<dbReference type="Gene3D" id="3.20.20.80">
    <property type="entry name" value="Glycosidases"/>
    <property type="match status" value="1"/>
</dbReference>
<comment type="catalytic activity">
    <reaction evidence="1">
        <text>Hydrolysis of terminal non-reducing beta-D-galactose residues in beta-D-galactosides.</text>
        <dbReference type="EC" id="3.2.1.23"/>
    </reaction>
</comment>
<dbReference type="GO" id="GO:0005975">
    <property type="term" value="P:carbohydrate metabolic process"/>
    <property type="evidence" value="ECO:0007669"/>
    <property type="project" value="InterPro"/>
</dbReference>
<dbReference type="Proteomes" id="UP001362999">
    <property type="component" value="Unassembled WGS sequence"/>
</dbReference>
<comment type="caution">
    <text evidence="11">The sequence shown here is derived from an EMBL/GenBank/DDBJ whole genome shotgun (WGS) entry which is preliminary data.</text>
</comment>
<feature type="domain" description="Beta-galactosidase" evidence="10">
    <location>
        <begin position="385"/>
        <end position="570"/>
    </location>
</feature>
<gene>
    <name evidence="11" type="ORF">R3P38DRAFT_3308635</name>
</gene>
<evidence type="ECO:0000256" key="8">
    <source>
        <dbReference type="RuleBase" id="RU003679"/>
    </source>
</evidence>
<protein>
    <recommendedName>
        <fullName evidence="3">beta-galactosidase</fullName>
        <ecNumber evidence="3">3.2.1.23</ecNumber>
    </recommendedName>
</protein>
<dbReference type="EMBL" id="JAWWNJ010000011">
    <property type="protein sequence ID" value="KAK7044841.1"/>
    <property type="molecule type" value="Genomic_DNA"/>
</dbReference>
<evidence type="ECO:0000256" key="6">
    <source>
        <dbReference type="ARBA" id="ARBA00023180"/>
    </source>
</evidence>
<dbReference type="SUPFAM" id="SSF51011">
    <property type="entry name" value="Glycosyl hydrolase domain"/>
    <property type="match status" value="1"/>
</dbReference>
<name>A0AAW0CY27_9AGAR</name>
<evidence type="ECO:0000256" key="9">
    <source>
        <dbReference type="SAM" id="SignalP"/>
    </source>
</evidence>
<dbReference type="InterPro" id="IPR025972">
    <property type="entry name" value="BetaGal_dom3"/>
</dbReference>
<organism evidence="11 12">
    <name type="scientific">Favolaschia claudopus</name>
    <dbReference type="NCBI Taxonomy" id="2862362"/>
    <lineage>
        <taxon>Eukaryota</taxon>
        <taxon>Fungi</taxon>
        <taxon>Dikarya</taxon>
        <taxon>Basidiomycota</taxon>
        <taxon>Agaricomycotina</taxon>
        <taxon>Agaricomycetes</taxon>
        <taxon>Agaricomycetidae</taxon>
        <taxon>Agaricales</taxon>
        <taxon>Marasmiineae</taxon>
        <taxon>Mycenaceae</taxon>
        <taxon>Favolaschia</taxon>
    </lineage>
</organism>
<reference evidence="11 12" key="1">
    <citation type="journal article" date="2024" name="J Genomics">
        <title>Draft genome sequencing and assembly of Favolaschia claudopus CIRM-BRFM 2984 isolated from oak limbs.</title>
        <authorList>
            <person name="Navarro D."/>
            <person name="Drula E."/>
            <person name="Chaduli D."/>
            <person name="Cazenave R."/>
            <person name="Ahrendt S."/>
            <person name="Wang J."/>
            <person name="Lipzen A."/>
            <person name="Daum C."/>
            <person name="Barry K."/>
            <person name="Grigoriev I.V."/>
            <person name="Favel A."/>
            <person name="Rosso M.N."/>
            <person name="Martin F."/>
        </authorList>
    </citation>
    <scope>NUCLEOTIDE SEQUENCE [LARGE SCALE GENOMIC DNA]</scope>
    <source>
        <strain evidence="11 12">CIRM-BRFM 2984</strain>
    </source>
</reference>
<dbReference type="Pfam" id="PF13363">
    <property type="entry name" value="BetaGal_dom3"/>
    <property type="match status" value="1"/>
</dbReference>
<evidence type="ECO:0000256" key="4">
    <source>
        <dbReference type="ARBA" id="ARBA00022729"/>
    </source>
</evidence>
<dbReference type="SUPFAM" id="SSF49785">
    <property type="entry name" value="Galactose-binding domain-like"/>
    <property type="match status" value="2"/>
</dbReference>
<dbReference type="InterPro" id="IPR025300">
    <property type="entry name" value="BetaGal_jelly_roll_dom"/>
</dbReference>
<dbReference type="InterPro" id="IPR008979">
    <property type="entry name" value="Galactose-bd-like_sf"/>
</dbReference>
<evidence type="ECO:0000313" key="12">
    <source>
        <dbReference type="Proteomes" id="UP001362999"/>
    </source>
</evidence>
<dbReference type="Gene3D" id="2.102.20.10">
    <property type="entry name" value="Beta-galactosidase, domain 2"/>
    <property type="match status" value="1"/>
</dbReference>
<evidence type="ECO:0000256" key="1">
    <source>
        <dbReference type="ARBA" id="ARBA00001412"/>
    </source>
</evidence>
<dbReference type="InterPro" id="IPR018954">
    <property type="entry name" value="Betagal_dom2"/>
</dbReference>
<evidence type="ECO:0000313" key="11">
    <source>
        <dbReference type="EMBL" id="KAK7044841.1"/>
    </source>
</evidence>
<sequence>MIALQKSLLRIAALLLAVAHNAVGTHNVMSPLMGRYGPAPLARTDLVRYDNYSLWLQNQRVFLHGGEFHTFRLPVPSLWPDILDKIQAAGLNSVSVYTHMGMINPAPGVVDFDGYRAYQPLFDAAKAAGLWVVLRPGPYINAETTAGGIAHWATSQVAGSLRTSASDWEAAWQDYIAGVINQTAPNQISHGGPVIDNEYSQNPASHAEYFQQLQDVYHASPIDVLLTYNDAGPGSNFINGTGAVDLYGMDSYTQGADCSNPDDLRGAPLDFHQYHERVNPWQVWWSPEYQAGSFDGWGPGSPGYEKCAQLTGPKYQSVFNKQMWASNAKMISYYMYYGSWYLVGRAPIPSYTSYDYGSTIAENRELRDKFAEMKFQGIFIRSSPEFTKTDWISDSSNGLQAISDSAAFATYLQNPDTQTGFYVLRHSDTISTALTDFNLTVSSSAGTLQVPTVVPAITLDGRQSKLVVVDYSFGASKVLYSTAQVFFAGTIGGRSVLFLYGDSTQAHEVRLTLTGTNNEAHQTTSSLVTFTPTSNQTTVGFQTGLTGLHTVWDSNTQLVLYADSPTAATFFAPVIPGDSNYGNYWQIGTNSSVLVGGPYLVRKASISGSVLALTGDLETTVPFTVIAPPSVELVTWNGAPVDLHNGVTVSGGFNGSLSPRSALKSVSVPELTGWKYMDSFPEIKADFDDSKWIVANHTTTNIPLKPYFGDGRILYGCDYGYCENIVLWRGHFNSTGVEESVELSINGGRSVWLNDAWIGTAFGSSANHQHNIQETGQNYTFPAGALRDGDNVVTIIQDNMGLDEAGGDTEYKSPRGVRGFLLHPSGTFGDWKVQGKIGGYTGFPDKVRGVMNEGGLYGERKGWHLPGFDTSSWESRDLALGSPGPAAGVGFFVTTFELEIPSGVDAFISFTFEEELGQDYRIYLFVNGWMMGKRVANLGPQAKFPVHQGILNYQGTNTVAVALWSLTDAVKSPKLSLVVDKVLDGGVSGVTTNNPQWSPDGRE</sequence>
<accession>A0AAW0CY27</accession>
<keyword evidence="4 9" id="KW-0732">Signal</keyword>
<comment type="similarity">
    <text evidence="2 8">Belongs to the glycosyl hydrolase 35 family.</text>
</comment>
<dbReference type="EC" id="3.2.1.23" evidence="3"/>
<dbReference type="PANTHER" id="PTHR23421">
    <property type="entry name" value="BETA-GALACTOSIDASE RELATED"/>
    <property type="match status" value="1"/>
</dbReference>
<evidence type="ECO:0000256" key="5">
    <source>
        <dbReference type="ARBA" id="ARBA00022801"/>
    </source>
</evidence>
<keyword evidence="5 11" id="KW-0378">Hydrolase</keyword>
<proteinExistence type="inferred from homology"/>
<dbReference type="InterPro" id="IPR037110">
    <property type="entry name" value="Betagal_dom2_sf"/>
</dbReference>
<dbReference type="PRINTS" id="PR00742">
    <property type="entry name" value="GLHYDRLASE35"/>
</dbReference>
<evidence type="ECO:0000256" key="2">
    <source>
        <dbReference type="ARBA" id="ARBA00009809"/>
    </source>
</evidence>
<evidence type="ECO:0000259" key="10">
    <source>
        <dbReference type="SMART" id="SM01029"/>
    </source>
</evidence>
<evidence type="ECO:0000256" key="3">
    <source>
        <dbReference type="ARBA" id="ARBA00012756"/>
    </source>
</evidence>
<keyword evidence="6" id="KW-0325">Glycoprotein</keyword>
<feature type="signal peptide" evidence="9">
    <location>
        <begin position="1"/>
        <end position="24"/>
    </location>
</feature>
<dbReference type="AlphaFoldDB" id="A0AAW0CY27"/>
<dbReference type="InterPro" id="IPR031330">
    <property type="entry name" value="Gly_Hdrlase_35_cat"/>
</dbReference>
<dbReference type="Pfam" id="PF10435">
    <property type="entry name" value="BetaGal_dom2"/>
    <property type="match status" value="1"/>
</dbReference>
<dbReference type="SMART" id="SM01029">
    <property type="entry name" value="BetaGal_dom2"/>
    <property type="match status" value="1"/>
</dbReference>
<dbReference type="Pfam" id="PF01301">
    <property type="entry name" value="Glyco_hydro_35"/>
    <property type="match status" value="1"/>
</dbReference>
<keyword evidence="7" id="KW-0326">Glycosidase</keyword>
<dbReference type="SUPFAM" id="SSF117100">
    <property type="entry name" value="Beta-galactosidase LacA, domain 3"/>
    <property type="match status" value="1"/>
</dbReference>